<comment type="caution">
    <text evidence="2">The sequence shown here is derived from an EMBL/GenBank/DDBJ whole genome shotgun (WGS) entry which is preliminary data.</text>
</comment>
<dbReference type="AlphaFoldDB" id="A0A4Z1PH28"/>
<keyword evidence="3" id="KW-1185">Reference proteome</keyword>
<proteinExistence type="predicted"/>
<name>A0A4Z1PH28_9PEZI</name>
<evidence type="ECO:0000313" key="1">
    <source>
        <dbReference type="EMBL" id="TID24830.1"/>
    </source>
</evidence>
<gene>
    <name evidence="1" type="ORF">E6O75_ATG04035</name>
    <name evidence="2" type="ORF">E6O75_ATG04036</name>
</gene>
<dbReference type="EMBL" id="SNSC02000004">
    <property type="protein sequence ID" value="TID24831.1"/>
    <property type="molecule type" value="Genomic_DNA"/>
</dbReference>
<sequence>MTSHLSDFSALGQGHVPNFIWREFATFYHRYPGLEYYILHALYPSRWPAFLLLLSPVHKLDSDALLSSPFDSFSPSAELVSEVRVVLAVRNLPSRALEWLDEVKLNRRLQSATSTTIPERQRARLA</sequence>
<evidence type="ECO:0000313" key="3">
    <source>
        <dbReference type="Proteomes" id="UP000298493"/>
    </source>
</evidence>
<dbReference type="Proteomes" id="UP000298493">
    <property type="component" value="Unassembled WGS sequence"/>
</dbReference>
<evidence type="ECO:0000313" key="2">
    <source>
        <dbReference type="EMBL" id="TID24831.1"/>
    </source>
</evidence>
<accession>A0A4Z1PH28</accession>
<reference evidence="2 3" key="1">
    <citation type="submission" date="2019-04" db="EMBL/GenBank/DDBJ databases">
        <title>High contiguity whole genome sequence and gene annotation resource for two Venturia nashicola isolates.</title>
        <authorList>
            <person name="Prokchorchik M."/>
            <person name="Won K."/>
            <person name="Lee Y."/>
            <person name="Choi E.D."/>
            <person name="Segonzac C."/>
            <person name="Sohn K.H."/>
        </authorList>
    </citation>
    <scope>NUCLEOTIDE SEQUENCE [LARGE SCALE GENOMIC DNA]</scope>
    <source>
        <strain evidence="2 3">PRI2</strain>
    </source>
</reference>
<dbReference type="EMBL" id="SNSC02000004">
    <property type="protein sequence ID" value="TID24830.1"/>
    <property type="molecule type" value="Genomic_DNA"/>
</dbReference>
<organism evidence="2 3">
    <name type="scientific">Venturia nashicola</name>
    <dbReference type="NCBI Taxonomy" id="86259"/>
    <lineage>
        <taxon>Eukaryota</taxon>
        <taxon>Fungi</taxon>
        <taxon>Dikarya</taxon>
        <taxon>Ascomycota</taxon>
        <taxon>Pezizomycotina</taxon>
        <taxon>Dothideomycetes</taxon>
        <taxon>Pleosporomycetidae</taxon>
        <taxon>Venturiales</taxon>
        <taxon>Venturiaceae</taxon>
        <taxon>Venturia</taxon>
    </lineage>
</organism>
<protein>
    <submittedName>
        <fullName evidence="2">Uncharacterized protein</fullName>
    </submittedName>
</protein>